<dbReference type="AlphaFoldDB" id="E2NME4"/>
<dbReference type="HOGENOM" id="CLU_3179890_0_0_10"/>
<name>E2NME4_9BACE</name>
<comment type="caution">
    <text evidence="1">The sequence shown here is derived from an EMBL/GenBank/DDBJ whole genome shotgun (WGS) entry which is preliminary data.</text>
</comment>
<organism evidence="1 2">
    <name type="scientific">Bacteroides cellulosilyticus DSM 14838</name>
    <dbReference type="NCBI Taxonomy" id="537012"/>
    <lineage>
        <taxon>Bacteria</taxon>
        <taxon>Pseudomonadati</taxon>
        <taxon>Bacteroidota</taxon>
        <taxon>Bacteroidia</taxon>
        <taxon>Bacteroidales</taxon>
        <taxon>Bacteroidaceae</taxon>
        <taxon>Bacteroides</taxon>
    </lineage>
</organism>
<reference evidence="1 2" key="2">
    <citation type="submission" date="2009-01" db="EMBL/GenBank/DDBJ databases">
        <title>Draft genome sequence of Bacteroides cellulosilyticus (DSM 14838).</title>
        <authorList>
            <person name="Sudarsanam P."/>
            <person name="Ley R."/>
            <person name="Guruge J."/>
            <person name="Turnbaugh P.J."/>
            <person name="Mahowald M."/>
            <person name="Liep D."/>
            <person name="Gordon J."/>
        </authorList>
    </citation>
    <scope>NUCLEOTIDE SEQUENCE [LARGE SCALE GENOMIC DNA]</scope>
    <source>
        <strain evidence="1 2">DSM 14838</strain>
    </source>
</reference>
<reference evidence="1 2" key="1">
    <citation type="submission" date="2008-12" db="EMBL/GenBank/DDBJ databases">
        <authorList>
            <person name="Fulton L."/>
            <person name="Clifton S."/>
            <person name="Fulton B."/>
            <person name="Xu J."/>
            <person name="Minx P."/>
            <person name="Pepin K.H."/>
            <person name="Johnson M."/>
            <person name="Bhonagiri V."/>
            <person name="Nash W.E."/>
            <person name="Mardis E.R."/>
            <person name="Wilson R.K."/>
        </authorList>
    </citation>
    <scope>NUCLEOTIDE SEQUENCE [LARGE SCALE GENOMIC DNA]</scope>
    <source>
        <strain evidence="1 2">DSM 14838</strain>
    </source>
</reference>
<sequence>MVRYSLFLMDANVIVSKETAQHSQVFYLSSPLKMTEIKKEKRICLE</sequence>
<dbReference type="Proteomes" id="UP000003711">
    <property type="component" value="Unassembled WGS sequence"/>
</dbReference>
<protein>
    <submittedName>
        <fullName evidence="1">Uncharacterized protein</fullName>
    </submittedName>
</protein>
<dbReference type="EMBL" id="ACCH01000452">
    <property type="protein sequence ID" value="EEF86929.1"/>
    <property type="molecule type" value="Genomic_DNA"/>
</dbReference>
<proteinExistence type="predicted"/>
<gene>
    <name evidence="1" type="ORF">BACCELL_05488</name>
</gene>
<evidence type="ECO:0000313" key="2">
    <source>
        <dbReference type="Proteomes" id="UP000003711"/>
    </source>
</evidence>
<accession>E2NME4</accession>
<evidence type="ECO:0000313" key="1">
    <source>
        <dbReference type="EMBL" id="EEF86929.1"/>
    </source>
</evidence>